<dbReference type="PROSITE" id="PS01070">
    <property type="entry name" value="NUCLEASE_NON_SPEC"/>
    <property type="match status" value="1"/>
</dbReference>
<evidence type="ECO:0000256" key="1">
    <source>
        <dbReference type="ARBA" id="ARBA00001946"/>
    </source>
</evidence>
<keyword evidence="14" id="KW-1185">Reference proteome</keyword>
<dbReference type="PANTHER" id="PTHR13966">
    <property type="entry name" value="ENDONUCLEASE RELATED"/>
    <property type="match status" value="1"/>
</dbReference>
<sequence length="322" mass="36740">MAKTKRSKRKPKKGNKYSFLIFFLLVLAIFSLSIYTMQLVQDFEGPSIKSPEARKELAQQKAAVKDSPTKEKVIPAGQTETVMDFDEFLLDLVSSPEFSHPTLSVNQEGELISHSAYSLAYDEENEQAYWVSYKLTADMLNGGVKRGNNFREDPTVSTASASPLDYRLSGYDRGHLAPAGDFTYSKSAMDESFYMSNMSPQTPAFNRGIWKKLEEQVRYWAKANEEIFVVTGPVIKEKSLTLGQNKVTVPEYFYKVILDIHPPEYKAIAFLMKNEKSNRPLLDFAISVDSLERFAGLDFFPMLPDTLEKRLEKSKNHEIWFE</sequence>
<dbReference type="EC" id="3.1.30.-" evidence="10"/>
<evidence type="ECO:0000256" key="5">
    <source>
        <dbReference type="ARBA" id="ARBA00022759"/>
    </source>
</evidence>
<dbReference type="Proteomes" id="UP001319104">
    <property type="component" value="Unassembled WGS sequence"/>
</dbReference>
<keyword evidence="3 10" id="KW-0540">Nuclease</keyword>
<keyword evidence="4 9" id="KW-0479">Metal-binding</keyword>
<feature type="domain" description="DNA/RNA non-specific endonuclease/pyrophosphatase/phosphodiesterase" evidence="12">
    <location>
        <begin position="113"/>
        <end position="306"/>
    </location>
</feature>
<dbReference type="GO" id="GO:0003676">
    <property type="term" value="F:nucleic acid binding"/>
    <property type="evidence" value="ECO:0007669"/>
    <property type="project" value="InterPro"/>
</dbReference>
<dbReference type="InterPro" id="IPR044929">
    <property type="entry name" value="DNA/RNA_non-sp_Endonuclease_sf"/>
</dbReference>
<dbReference type="GO" id="GO:0004519">
    <property type="term" value="F:endonuclease activity"/>
    <property type="evidence" value="ECO:0007669"/>
    <property type="project" value="UniProtKB-UniRule"/>
</dbReference>
<protein>
    <recommendedName>
        <fullName evidence="10">Endonuclease</fullName>
        <ecNumber evidence="10">3.1.30.-</ecNumber>
    </recommendedName>
</protein>
<dbReference type="SMART" id="SM00477">
    <property type="entry name" value="NUC"/>
    <property type="match status" value="1"/>
</dbReference>
<reference evidence="13 14" key="1">
    <citation type="submission" date="2021-05" db="EMBL/GenBank/DDBJ databases">
        <authorList>
            <person name="Zhang Z.D."/>
            <person name="Osman G."/>
        </authorList>
    </citation>
    <scope>NUCLEOTIDE SEQUENCE [LARGE SCALE GENOMIC DNA]</scope>
    <source>
        <strain evidence="13 14">KCTC 32217</strain>
    </source>
</reference>
<gene>
    <name evidence="13" type="ORF">KI659_17240</name>
</gene>
<evidence type="ECO:0000313" key="13">
    <source>
        <dbReference type="EMBL" id="MBS9525768.1"/>
    </source>
</evidence>
<evidence type="ECO:0000313" key="14">
    <source>
        <dbReference type="Proteomes" id="UP001319104"/>
    </source>
</evidence>
<dbReference type="CDD" id="cd00091">
    <property type="entry name" value="NUC"/>
    <property type="match status" value="1"/>
</dbReference>
<keyword evidence="5 10" id="KW-0255">Endonuclease</keyword>
<dbReference type="RefSeq" id="WP_213946629.1">
    <property type="nucleotide sequence ID" value="NZ_JAHCMY010000019.1"/>
</dbReference>
<keyword evidence="7" id="KW-0460">Magnesium</keyword>
<feature type="binding site" evidence="9">
    <location>
        <position position="206"/>
    </location>
    <ligand>
        <name>Mg(2+)</name>
        <dbReference type="ChEBI" id="CHEBI:18420"/>
        <note>catalytic</note>
    </ligand>
</feature>
<feature type="domain" description="ENPP1-3/EXOG-like endonuclease/phosphodiesterase" evidence="11">
    <location>
        <begin position="114"/>
        <end position="306"/>
    </location>
</feature>
<dbReference type="Gene3D" id="3.40.570.10">
    <property type="entry name" value="Extracellular Endonuclease, subunit A"/>
    <property type="match status" value="1"/>
</dbReference>
<dbReference type="GO" id="GO:0046872">
    <property type="term" value="F:metal ion binding"/>
    <property type="evidence" value="ECO:0007669"/>
    <property type="project" value="UniProtKB-KW"/>
</dbReference>
<dbReference type="InterPro" id="IPR018524">
    <property type="entry name" value="DNA/RNA_endonuclease_AS"/>
</dbReference>
<feature type="active site" description="Proton acceptor" evidence="8">
    <location>
        <position position="175"/>
    </location>
</feature>
<dbReference type="InterPro" id="IPR044925">
    <property type="entry name" value="His-Me_finger_sf"/>
</dbReference>
<comment type="caution">
    <text evidence="13">The sequence shown here is derived from an EMBL/GenBank/DDBJ whole genome shotgun (WGS) entry which is preliminary data.</text>
</comment>
<evidence type="ECO:0000259" key="12">
    <source>
        <dbReference type="SMART" id="SM00892"/>
    </source>
</evidence>
<evidence type="ECO:0000256" key="4">
    <source>
        <dbReference type="ARBA" id="ARBA00022723"/>
    </source>
</evidence>
<dbReference type="InterPro" id="IPR040255">
    <property type="entry name" value="Non-specific_endonuclease"/>
</dbReference>
<evidence type="ECO:0000256" key="7">
    <source>
        <dbReference type="ARBA" id="ARBA00022842"/>
    </source>
</evidence>
<dbReference type="AlphaFoldDB" id="A0AAP2CJB6"/>
<dbReference type="SMART" id="SM00892">
    <property type="entry name" value="Endonuclease_NS"/>
    <property type="match status" value="1"/>
</dbReference>
<proteinExistence type="inferred from homology"/>
<dbReference type="PANTHER" id="PTHR13966:SF5">
    <property type="entry name" value="ENDONUCLEASE G, MITOCHONDRIAL"/>
    <property type="match status" value="1"/>
</dbReference>
<dbReference type="Pfam" id="PF01223">
    <property type="entry name" value="Endonuclease_NS"/>
    <property type="match status" value="1"/>
</dbReference>
<evidence type="ECO:0000259" key="11">
    <source>
        <dbReference type="SMART" id="SM00477"/>
    </source>
</evidence>
<name>A0AAP2CJB6_9BACT</name>
<organism evidence="13 14">
    <name type="scientific">Litoribacter ruber</name>
    <dbReference type="NCBI Taxonomy" id="702568"/>
    <lineage>
        <taxon>Bacteria</taxon>
        <taxon>Pseudomonadati</taxon>
        <taxon>Bacteroidota</taxon>
        <taxon>Cytophagia</taxon>
        <taxon>Cytophagales</taxon>
        <taxon>Cyclobacteriaceae</taxon>
        <taxon>Litoribacter</taxon>
    </lineage>
</organism>
<comment type="cofactor">
    <cofactor evidence="1 10">
        <name>Mg(2+)</name>
        <dbReference type="ChEBI" id="CHEBI:18420"/>
    </cofactor>
</comment>
<evidence type="ECO:0000256" key="3">
    <source>
        <dbReference type="ARBA" id="ARBA00022722"/>
    </source>
</evidence>
<evidence type="ECO:0000256" key="6">
    <source>
        <dbReference type="ARBA" id="ARBA00022801"/>
    </source>
</evidence>
<accession>A0AAP2CJB6</accession>
<comment type="similarity">
    <text evidence="2 10">Belongs to the DNA/RNA non-specific endonuclease family.</text>
</comment>
<keyword evidence="6 10" id="KW-0378">Hydrolase</keyword>
<evidence type="ECO:0000256" key="9">
    <source>
        <dbReference type="PIRSR" id="PIRSR640255-2"/>
    </source>
</evidence>
<dbReference type="EMBL" id="JAHCMY010000019">
    <property type="protein sequence ID" value="MBS9525768.1"/>
    <property type="molecule type" value="Genomic_DNA"/>
</dbReference>
<dbReference type="InterPro" id="IPR020821">
    <property type="entry name" value="ENPP1-3/EXOG-like_nuc-like"/>
</dbReference>
<evidence type="ECO:0000256" key="10">
    <source>
        <dbReference type="RuleBase" id="RU366055"/>
    </source>
</evidence>
<dbReference type="GO" id="GO:0016787">
    <property type="term" value="F:hydrolase activity"/>
    <property type="evidence" value="ECO:0007669"/>
    <property type="project" value="UniProtKB-KW"/>
</dbReference>
<evidence type="ECO:0000256" key="8">
    <source>
        <dbReference type="PIRSR" id="PIRSR640255-1"/>
    </source>
</evidence>
<dbReference type="SUPFAM" id="SSF54060">
    <property type="entry name" value="His-Me finger endonucleases"/>
    <property type="match status" value="1"/>
</dbReference>
<evidence type="ECO:0000256" key="2">
    <source>
        <dbReference type="ARBA" id="ARBA00010052"/>
    </source>
</evidence>
<dbReference type="InterPro" id="IPR001604">
    <property type="entry name" value="Endo_G_ENPP1-like_dom"/>
</dbReference>